<name>A0A5C5X8Q4_9PLAN</name>
<protein>
    <submittedName>
        <fullName evidence="7">Serine/threonine-protein kinase StkP</fullName>
        <ecNumber evidence="7">2.7.11.1</ecNumber>
    </submittedName>
</protein>
<evidence type="ECO:0000313" key="8">
    <source>
        <dbReference type="Proteomes" id="UP000316095"/>
    </source>
</evidence>
<dbReference type="Gene3D" id="1.10.510.10">
    <property type="entry name" value="Transferase(Phosphotransferase) domain 1"/>
    <property type="match status" value="1"/>
</dbReference>
<evidence type="ECO:0000256" key="4">
    <source>
        <dbReference type="ARBA" id="ARBA00022840"/>
    </source>
</evidence>
<proteinExistence type="predicted"/>
<dbReference type="InterPro" id="IPR000719">
    <property type="entry name" value="Prot_kinase_dom"/>
</dbReference>
<dbReference type="Proteomes" id="UP000316095">
    <property type="component" value="Unassembled WGS sequence"/>
</dbReference>
<dbReference type="GO" id="GO:0004674">
    <property type="term" value="F:protein serine/threonine kinase activity"/>
    <property type="evidence" value="ECO:0007669"/>
    <property type="project" value="UniProtKB-EC"/>
</dbReference>
<dbReference type="GO" id="GO:0005524">
    <property type="term" value="F:ATP binding"/>
    <property type="evidence" value="ECO:0007669"/>
    <property type="project" value="UniProtKB-KW"/>
</dbReference>
<keyword evidence="5" id="KW-0812">Transmembrane</keyword>
<evidence type="ECO:0000256" key="5">
    <source>
        <dbReference type="SAM" id="Phobius"/>
    </source>
</evidence>
<comment type="caution">
    <text evidence="7">The sequence shown here is derived from an EMBL/GenBank/DDBJ whole genome shotgun (WGS) entry which is preliminary data.</text>
</comment>
<dbReference type="SMART" id="SM00220">
    <property type="entry name" value="S_TKc"/>
    <property type="match status" value="1"/>
</dbReference>
<dbReference type="PROSITE" id="PS50011">
    <property type="entry name" value="PROTEIN_KINASE_DOM"/>
    <property type="match status" value="1"/>
</dbReference>
<reference evidence="7 8" key="1">
    <citation type="submission" date="2019-02" db="EMBL/GenBank/DDBJ databases">
        <title>Deep-cultivation of Planctomycetes and their phenomic and genomic characterization uncovers novel biology.</title>
        <authorList>
            <person name="Wiegand S."/>
            <person name="Jogler M."/>
            <person name="Boedeker C."/>
            <person name="Pinto D."/>
            <person name="Vollmers J."/>
            <person name="Rivas-Marin E."/>
            <person name="Kohn T."/>
            <person name="Peeters S.H."/>
            <person name="Heuer A."/>
            <person name="Rast P."/>
            <person name="Oberbeckmann S."/>
            <person name="Bunk B."/>
            <person name="Jeske O."/>
            <person name="Meyerdierks A."/>
            <person name="Storesund J.E."/>
            <person name="Kallscheuer N."/>
            <person name="Luecker S."/>
            <person name="Lage O.M."/>
            <person name="Pohl T."/>
            <person name="Merkel B.J."/>
            <person name="Hornburger P."/>
            <person name="Mueller R.-W."/>
            <person name="Bruemmer F."/>
            <person name="Labrenz M."/>
            <person name="Spormann A.M."/>
            <person name="Op Den Camp H."/>
            <person name="Overmann J."/>
            <person name="Amann R."/>
            <person name="Jetten M.S.M."/>
            <person name="Mascher T."/>
            <person name="Medema M.H."/>
            <person name="Devos D.P."/>
            <person name="Kaster A.-K."/>
            <person name="Ovreas L."/>
            <person name="Rohde M."/>
            <person name="Galperin M.Y."/>
            <person name="Jogler C."/>
        </authorList>
    </citation>
    <scope>NUCLEOTIDE SEQUENCE [LARGE SCALE GENOMIC DNA]</scope>
    <source>
        <strain evidence="7 8">Pan54</strain>
    </source>
</reference>
<keyword evidence="5" id="KW-1133">Transmembrane helix</keyword>
<dbReference type="RefSeq" id="WP_146501535.1">
    <property type="nucleotide sequence ID" value="NZ_SJPG01000001.1"/>
</dbReference>
<keyword evidence="1 7" id="KW-0808">Transferase</keyword>
<dbReference type="CDD" id="cd14014">
    <property type="entry name" value="STKc_PknB_like"/>
    <property type="match status" value="1"/>
</dbReference>
<dbReference type="EMBL" id="SJPG01000001">
    <property type="protein sequence ID" value="TWT59386.1"/>
    <property type="molecule type" value="Genomic_DNA"/>
</dbReference>
<dbReference type="InterPro" id="IPR045269">
    <property type="entry name" value="Atg1-like"/>
</dbReference>
<keyword evidence="3 7" id="KW-0418">Kinase</keyword>
<evidence type="ECO:0000256" key="2">
    <source>
        <dbReference type="ARBA" id="ARBA00022741"/>
    </source>
</evidence>
<dbReference type="PANTHER" id="PTHR24348:SF22">
    <property type="entry name" value="NON-SPECIFIC SERINE_THREONINE PROTEIN KINASE"/>
    <property type="match status" value="1"/>
</dbReference>
<keyword evidence="4" id="KW-0067">ATP-binding</keyword>
<dbReference type="Pfam" id="PF00069">
    <property type="entry name" value="Pkinase"/>
    <property type="match status" value="1"/>
</dbReference>
<dbReference type="InterPro" id="IPR011009">
    <property type="entry name" value="Kinase-like_dom_sf"/>
</dbReference>
<feature type="transmembrane region" description="Helical" evidence="5">
    <location>
        <begin position="401"/>
        <end position="424"/>
    </location>
</feature>
<evidence type="ECO:0000259" key="6">
    <source>
        <dbReference type="PROSITE" id="PS50011"/>
    </source>
</evidence>
<feature type="transmembrane region" description="Helical" evidence="5">
    <location>
        <begin position="338"/>
        <end position="355"/>
    </location>
</feature>
<dbReference type="EC" id="2.7.11.1" evidence="7"/>
<feature type="domain" description="Protein kinase" evidence="6">
    <location>
        <begin position="15"/>
        <end position="259"/>
    </location>
</feature>
<dbReference type="OrthoDB" id="6111975at2"/>
<dbReference type="SUPFAM" id="SSF56112">
    <property type="entry name" value="Protein kinase-like (PK-like)"/>
    <property type="match status" value="1"/>
</dbReference>
<feature type="transmembrane region" description="Helical" evidence="5">
    <location>
        <begin position="583"/>
        <end position="606"/>
    </location>
</feature>
<accession>A0A5C5X8Q4</accession>
<sequence>MKFTFSAGDQPLEGMTIKRAIHRGGFGEVYYALTDAGKEVALKLLHDNMEIELRGVSQCLNLSHPNLVTIFDVKTDADGDYWILMEYISGNTLAEAIEKFPNGMSSQQASQILKQACEGLGFLHDRGLVHRDLKPANIFWDHGHLKIADVGLSKFISASQRSAHTQSVGTVYYMAPEVARGRYGPGVDIYAMGVIAYEMLTGQVPFDGESTGEILMKHLTEPPKLDMLDPKLQPVIGKALAKEETERFQSIQEFEAAFSAAVNGQAMPVNSQVADDDGVKIAKSSVDQAFQDKNPGTPVRGTQPAVPAKRLADRAVPVLAGIAGMMILFRIFPSRLTWMSLLAFGLCMFLGMRLFRWARREFHASRGEESNRHRFGEKVHSNRKVVKPLVQSKYRSFSQRLAQTFSAIARTPFYVIMMTAAVLFVSRDFFTSQWSRSGFDLGHITFFVLSSCLATWVLLGFTQLWSRGKLDHSRFRIALAVAGIATGTAVSGLHNWLLVEYPNVIFPHGKTGIVSHIGRHDLAEPIEICPESPAFEFDEIQPAYVTPVMMQKHGEMDRAAASDYVSSEEGRSNYHREDHLKTIWAPTMVGYATFFGILFSIRSWWLVSDYRRNYRYEFSSIIWSAFTAYIICIFFTFPLVWGITWAATITAALQLAAPMQSRNIS</sequence>
<dbReference type="GO" id="GO:0005829">
    <property type="term" value="C:cytosol"/>
    <property type="evidence" value="ECO:0007669"/>
    <property type="project" value="TreeGrafter"/>
</dbReference>
<keyword evidence="2" id="KW-0547">Nucleotide-binding</keyword>
<evidence type="ECO:0000256" key="3">
    <source>
        <dbReference type="ARBA" id="ARBA00022777"/>
    </source>
</evidence>
<dbReference type="GO" id="GO:0005776">
    <property type="term" value="C:autophagosome"/>
    <property type="evidence" value="ECO:0007669"/>
    <property type="project" value="TreeGrafter"/>
</dbReference>
<gene>
    <name evidence="7" type="primary">stkP_1</name>
    <name evidence="7" type="ORF">Pan54_00870</name>
</gene>
<feature type="transmembrane region" description="Helical" evidence="5">
    <location>
        <begin position="477"/>
        <end position="497"/>
    </location>
</feature>
<dbReference type="AlphaFoldDB" id="A0A5C5X8Q4"/>
<dbReference type="GO" id="GO:0016020">
    <property type="term" value="C:membrane"/>
    <property type="evidence" value="ECO:0007669"/>
    <property type="project" value="TreeGrafter"/>
</dbReference>
<dbReference type="PANTHER" id="PTHR24348">
    <property type="entry name" value="SERINE/THREONINE-PROTEIN KINASE UNC-51-RELATED"/>
    <property type="match status" value="1"/>
</dbReference>
<keyword evidence="5" id="KW-0472">Membrane</keyword>
<evidence type="ECO:0000313" key="7">
    <source>
        <dbReference type="EMBL" id="TWT59386.1"/>
    </source>
</evidence>
<evidence type="ECO:0000256" key="1">
    <source>
        <dbReference type="ARBA" id="ARBA00022679"/>
    </source>
</evidence>
<keyword evidence="8" id="KW-1185">Reference proteome</keyword>
<organism evidence="7 8">
    <name type="scientific">Rubinisphaera italica</name>
    <dbReference type="NCBI Taxonomy" id="2527969"/>
    <lineage>
        <taxon>Bacteria</taxon>
        <taxon>Pseudomonadati</taxon>
        <taxon>Planctomycetota</taxon>
        <taxon>Planctomycetia</taxon>
        <taxon>Planctomycetales</taxon>
        <taxon>Planctomycetaceae</taxon>
        <taxon>Rubinisphaera</taxon>
    </lineage>
</organism>
<feature type="transmembrane region" description="Helical" evidence="5">
    <location>
        <begin position="618"/>
        <end position="637"/>
    </location>
</feature>
<feature type="transmembrane region" description="Helical" evidence="5">
    <location>
        <begin position="444"/>
        <end position="465"/>
    </location>
</feature>
<dbReference type="GO" id="GO:0000407">
    <property type="term" value="C:phagophore assembly site"/>
    <property type="evidence" value="ECO:0007669"/>
    <property type="project" value="TreeGrafter"/>
</dbReference>